<dbReference type="EMBL" id="JAUBDJ010000006">
    <property type="protein sequence ID" value="MDW0117584.1"/>
    <property type="molecule type" value="Genomic_DNA"/>
</dbReference>
<comment type="caution">
    <text evidence="9">The sequence shown here is derived from an EMBL/GenBank/DDBJ whole genome shotgun (WGS) entry which is preliminary data.</text>
</comment>
<dbReference type="Gene3D" id="3.40.50.1000">
    <property type="entry name" value="HAD superfamily/HAD-like"/>
    <property type="match status" value="2"/>
</dbReference>
<feature type="active site" description="Nucleophile" evidence="6">
    <location>
        <position position="12"/>
    </location>
</feature>
<protein>
    <recommendedName>
        <fullName evidence="5">Acid sugar phosphatase</fullName>
        <ecNumber evidence="5">3.1.3.-</ecNumber>
    </recommendedName>
</protein>
<name>A0AAW9A954_9BACL</name>
<evidence type="ECO:0000256" key="4">
    <source>
        <dbReference type="ARBA" id="ARBA00022842"/>
    </source>
</evidence>
<organism evidence="9 10">
    <name type="scientific">Sporosarcina thermotolerans</name>
    <dbReference type="NCBI Taxonomy" id="633404"/>
    <lineage>
        <taxon>Bacteria</taxon>
        <taxon>Bacillati</taxon>
        <taxon>Bacillota</taxon>
        <taxon>Bacilli</taxon>
        <taxon>Bacillales</taxon>
        <taxon>Caryophanaceae</taxon>
        <taxon>Sporosarcina</taxon>
    </lineage>
</organism>
<dbReference type="EC" id="3.1.3.-" evidence="5"/>
<feature type="binding site" evidence="7">
    <location>
        <position position="183"/>
    </location>
    <ligand>
        <name>substrate</name>
    </ligand>
</feature>
<feature type="binding site" evidence="8">
    <location>
        <position position="12"/>
    </location>
    <ligand>
        <name>Mg(2+)</name>
        <dbReference type="ChEBI" id="CHEBI:18420"/>
    </ligand>
</feature>
<dbReference type="PIRSF" id="PIRSF000915">
    <property type="entry name" value="PGP-type_phosphatase"/>
    <property type="match status" value="1"/>
</dbReference>
<gene>
    <name evidence="9" type="ORF">QTL97_11600</name>
</gene>
<evidence type="ECO:0000313" key="10">
    <source>
        <dbReference type="Proteomes" id="UP001271648"/>
    </source>
</evidence>
<keyword evidence="3 9" id="KW-0378">Hydrolase</keyword>
<keyword evidence="4 5" id="KW-0460">Magnesium</keyword>
<dbReference type="InterPro" id="IPR006354">
    <property type="entry name" value="HAD-SF_hydro_IIA_hyp1"/>
</dbReference>
<dbReference type="InterPro" id="IPR036412">
    <property type="entry name" value="HAD-like_sf"/>
</dbReference>
<dbReference type="AlphaFoldDB" id="A0AAW9A954"/>
<keyword evidence="10" id="KW-1185">Reference proteome</keyword>
<dbReference type="GO" id="GO:0016791">
    <property type="term" value="F:phosphatase activity"/>
    <property type="evidence" value="ECO:0007669"/>
    <property type="project" value="TreeGrafter"/>
</dbReference>
<dbReference type="RefSeq" id="WP_317940833.1">
    <property type="nucleotide sequence ID" value="NZ_JAUBDJ010000006.1"/>
</dbReference>
<comment type="function">
    <text evidence="5">Catalyzes the dephosphorylation of 2-6 carbon acid sugars in vitro.</text>
</comment>
<feature type="active site" description="Proton donor" evidence="6">
    <location>
        <position position="14"/>
    </location>
</feature>
<dbReference type="PANTHER" id="PTHR19288">
    <property type="entry name" value="4-NITROPHENYLPHOSPHATASE-RELATED"/>
    <property type="match status" value="1"/>
</dbReference>
<comment type="similarity">
    <text evidence="1 5">Belongs to the HAD-like hydrolase superfamily. NagD family.</text>
</comment>
<dbReference type="GO" id="GO:0046872">
    <property type="term" value="F:metal ion binding"/>
    <property type="evidence" value="ECO:0007669"/>
    <property type="project" value="UniProtKB-KW"/>
</dbReference>
<evidence type="ECO:0000256" key="5">
    <source>
        <dbReference type="PIRNR" id="PIRNR000915"/>
    </source>
</evidence>
<sequence length="259" mass="28395">MTKDRYKAICLDLDGTVYRGNEVIPETLDFIHDLQSRGIEPFYVTNNSSATPKQFQMKLLQLGIETGTDSIMTSAIAAAKYCKVHFDGASVMMIGEEGLQAALMAEGFKLTTESPDVVVVGIDRGITYEKLAEASLALRAGAEFIATNGDKAFPTEKGLVPGNGSFVKLLETTTDKVATYVGKPEPHLLHFIQQKGFRKEEIIMIGDNYGTDIQAGIRFGIDTAHVEGGVTSADVVKEQAQQPTYLFKNLSDWNRRYSL</sequence>
<dbReference type="NCBIfam" id="TIGR01457">
    <property type="entry name" value="HAD-SF-IIA-hyp2"/>
    <property type="match status" value="1"/>
</dbReference>
<evidence type="ECO:0000256" key="6">
    <source>
        <dbReference type="PIRSR" id="PIRSR000915-1"/>
    </source>
</evidence>
<comment type="cofactor">
    <cofactor evidence="8">
        <name>Mg(2+)</name>
        <dbReference type="ChEBI" id="CHEBI:18420"/>
    </cofactor>
    <text evidence="8">Divalent metal ions. Mg(2+) is the most effective.</text>
</comment>
<dbReference type="Pfam" id="PF13344">
    <property type="entry name" value="Hydrolase_6"/>
    <property type="match status" value="1"/>
</dbReference>
<dbReference type="InterPro" id="IPR006357">
    <property type="entry name" value="HAD-SF_hydro_IIA"/>
</dbReference>
<dbReference type="GO" id="GO:0005737">
    <property type="term" value="C:cytoplasm"/>
    <property type="evidence" value="ECO:0007669"/>
    <property type="project" value="TreeGrafter"/>
</dbReference>
<keyword evidence="2 5" id="KW-0479">Metal-binding</keyword>
<dbReference type="PANTHER" id="PTHR19288:SF46">
    <property type="entry name" value="HALOACID DEHALOGENASE-LIKE HYDROLASE DOMAIN-CONTAINING PROTEIN 2"/>
    <property type="match status" value="1"/>
</dbReference>
<proteinExistence type="inferred from homology"/>
<dbReference type="Pfam" id="PF13242">
    <property type="entry name" value="Hydrolase_like"/>
    <property type="match status" value="1"/>
</dbReference>
<feature type="binding site" evidence="8">
    <location>
        <position position="14"/>
    </location>
    <ligand>
        <name>Mg(2+)</name>
        <dbReference type="ChEBI" id="CHEBI:18420"/>
    </ligand>
</feature>
<evidence type="ECO:0000256" key="2">
    <source>
        <dbReference type="ARBA" id="ARBA00022723"/>
    </source>
</evidence>
<evidence type="ECO:0000256" key="1">
    <source>
        <dbReference type="ARBA" id="ARBA00006696"/>
    </source>
</evidence>
<feature type="binding site" evidence="8">
    <location>
        <position position="207"/>
    </location>
    <ligand>
        <name>Mg(2+)</name>
        <dbReference type="ChEBI" id="CHEBI:18420"/>
    </ligand>
</feature>
<dbReference type="FunFam" id="3.40.50.1000:FF:000053">
    <property type="entry name" value="TIGR01457 family HAD hydrolase"/>
    <property type="match status" value="1"/>
</dbReference>
<accession>A0AAW9A954</accession>
<dbReference type="SUPFAM" id="SSF56784">
    <property type="entry name" value="HAD-like"/>
    <property type="match status" value="1"/>
</dbReference>
<dbReference type="NCBIfam" id="TIGR01460">
    <property type="entry name" value="HAD-SF-IIA"/>
    <property type="match status" value="1"/>
</dbReference>
<evidence type="ECO:0000256" key="7">
    <source>
        <dbReference type="PIRSR" id="PIRSR000915-2"/>
    </source>
</evidence>
<evidence type="ECO:0000256" key="3">
    <source>
        <dbReference type="ARBA" id="ARBA00022801"/>
    </source>
</evidence>
<evidence type="ECO:0000256" key="8">
    <source>
        <dbReference type="PIRSR" id="PIRSR000915-3"/>
    </source>
</evidence>
<evidence type="ECO:0000313" key="9">
    <source>
        <dbReference type="EMBL" id="MDW0117584.1"/>
    </source>
</evidence>
<dbReference type="Proteomes" id="UP001271648">
    <property type="component" value="Unassembled WGS sequence"/>
</dbReference>
<dbReference type="InterPro" id="IPR023214">
    <property type="entry name" value="HAD_sf"/>
</dbReference>
<reference evidence="9 10" key="1">
    <citation type="submission" date="2023-06" db="EMBL/GenBank/DDBJ databases">
        <title>Sporosarcina sp. nov., isolated from Korean traditional fermented seafood 'Jeotgal'.</title>
        <authorList>
            <person name="Yang A.I."/>
            <person name="Shin N.-R."/>
        </authorList>
    </citation>
    <scope>NUCLEOTIDE SEQUENCE [LARGE SCALE GENOMIC DNA]</scope>
    <source>
        <strain evidence="9 10">KCTC43456</strain>
    </source>
</reference>